<feature type="compositionally biased region" description="Gly residues" evidence="1">
    <location>
        <begin position="10"/>
        <end position="19"/>
    </location>
</feature>
<evidence type="ECO:0000256" key="1">
    <source>
        <dbReference type="SAM" id="MobiDB-lite"/>
    </source>
</evidence>
<keyword evidence="3" id="KW-1185">Reference proteome</keyword>
<dbReference type="EMBL" id="BAABLM010000005">
    <property type="protein sequence ID" value="GAA4681395.1"/>
    <property type="molecule type" value="Genomic_DNA"/>
</dbReference>
<feature type="compositionally biased region" description="Polar residues" evidence="1">
    <location>
        <begin position="31"/>
        <end position="40"/>
    </location>
</feature>
<reference evidence="3" key="1">
    <citation type="journal article" date="2019" name="Int. J. Syst. Evol. Microbiol.">
        <title>The Global Catalogue of Microorganisms (GCM) 10K type strain sequencing project: providing services to taxonomists for standard genome sequencing and annotation.</title>
        <authorList>
            <consortium name="The Broad Institute Genomics Platform"/>
            <consortium name="The Broad Institute Genome Sequencing Center for Infectious Disease"/>
            <person name="Wu L."/>
            <person name="Ma J."/>
        </authorList>
    </citation>
    <scope>NUCLEOTIDE SEQUENCE [LARGE SCALE GENOMIC DNA]</scope>
    <source>
        <strain evidence="3">JCM 18956</strain>
    </source>
</reference>
<accession>A0ABP8W5E0</accession>
<evidence type="ECO:0000313" key="3">
    <source>
        <dbReference type="Proteomes" id="UP001501295"/>
    </source>
</evidence>
<proteinExistence type="predicted"/>
<feature type="region of interest" description="Disordered" evidence="1">
    <location>
        <begin position="1"/>
        <end position="109"/>
    </location>
</feature>
<organism evidence="2 3">
    <name type="scientific">Frondihabitans cladoniiphilus</name>
    <dbReference type="NCBI Taxonomy" id="715785"/>
    <lineage>
        <taxon>Bacteria</taxon>
        <taxon>Bacillati</taxon>
        <taxon>Actinomycetota</taxon>
        <taxon>Actinomycetes</taxon>
        <taxon>Micrococcales</taxon>
        <taxon>Microbacteriaceae</taxon>
        <taxon>Frondihabitans</taxon>
    </lineage>
</organism>
<comment type="caution">
    <text evidence="2">The sequence shown here is derived from an EMBL/GenBank/DDBJ whole genome shotgun (WGS) entry which is preliminary data.</text>
</comment>
<feature type="compositionally biased region" description="Low complexity" evidence="1">
    <location>
        <begin position="73"/>
        <end position="93"/>
    </location>
</feature>
<gene>
    <name evidence="2" type="ORF">GCM10025780_28460</name>
</gene>
<evidence type="ECO:0000313" key="2">
    <source>
        <dbReference type="EMBL" id="GAA4681395.1"/>
    </source>
</evidence>
<sequence>MPELPTGRGPNCGGGGWGGPSVPSEGRRSRGSATQATGHGSSPRKACRGGRAAACLSCRRSTGQSRRPCPAHTGPAPYRPTGTTRRAPATAPTQENPAAPFTLNQKTPNDRTLNLETFITRKGPDD</sequence>
<dbReference type="Proteomes" id="UP001501295">
    <property type="component" value="Unassembled WGS sequence"/>
</dbReference>
<feature type="compositionally biased region" description="Low complexity" evidence="1">
    <location>
        <begin position="49"/>
        <end position="61"/>
    </location>
</feature>
<protein>
    <submittedName>
        <fullName evidence="2">Uncharacterized protein</fullName>
    </submittedName>
</protein>
<name>A0ABP8W5E0_9MICO</name>